<keyword evidence="3" id="KW-0808">Transferase</keyword>
<evidence type="ECO:0000313" key="4">
    <source>
        <dbReference type="Proteomes" id="UP001302059"/>
    </source>
</evidence>
<evidence type="ECO:0000259" key="2">
    <source>
        <dbReference type="Pfam" id="PF13579"/>
    </source>
</evidence>
<dbReference type="EC" id="2.4.-.-" evidence="3"/>
<keyword evidence="3" id="KW-0328">Glycosyltransferase</keyword>
<organism evidence="3 4">
    <name type="scientific">Deinococcus rhizophilus</name>
    <dbReference type="NCBI Taxonomy" id="3049544"/>
    <lineage>
        <taxon>Bacteria</taxon>
        <taxon>Thermotogati</taxon>
        <taxon>Deinococcota</taxon>
        <taxon>Deinococci</taxon>
        <taxon>Deinococcales</taxon>
        <taxon>Deinococcaceae</taxon>
        <taxon>Deinococcus</taxon>
    </lineage>
</organism>
<dbReference type="Pfam" id="PF13579">
    <property type="entry name" value="Glyco_trans_4_4"/>
    <property type="match status" value="1"/>
</dbReference>
<feature type="domain" description="Glycosyltransferase subfamily 4-like N-terminal" evidence="2">
    <location>
        <begin position="26"/>
        <end position="182"/>
    </location>
</feature>
<name>A0ABT7JIZ4_9DEIO</name>
<comment type="caution">
    <text evidence="3">The sequence shown here is derived from an EMBL/GenBank/DDBJ whole genome shotgun (WGS) entry which is preliminary data.</text>
</comment>
<evidence type="ECO:0000259" key="1">
    <source>
        <dbReference type="Pfam" id="PF00534"/>
    </source>
</evidence>
<feature type="domain" description="Glycosyl transferase family 1" evidence="1">
    <location>
        <begin position="203"/>
        <end position="368"/>
    </location>
</feature>
<dbReference type="RefSeq" id="WP_285524373.1">
    <property type="nucleotide sequence ID" value="NZ_JASNGB010000139.1"/>
</dbReference>
<evidence type="ECO:0000313" key="3">
    <source>
        <dbReference type="EMBL" id="MDL2345036.1"/>
    </source>
</evidence>
<keyword evidence="4" id="KW-1185">Reference proteome</keyword>
<dbReference type="PANTHER" id="PTHR45947">
    <property type="entry name" value="SULFOQUINOVOSYL TRANSFERASE SQD2"/>
    <property type="match status" value="1"/>
</dbReference>
<dbReference type="InterPro" id="IPR050194">
    <property type="entry name" value="Glycosyltransferase_grp1"/>
</dbReference>
<gene>
    <name evidence="3" type="ORF">QOL99_12865</name>
</gene>
<sequence length="431" mass="46251">MSRLPPLRILYTTTTPIAALAFFAPQLRHLREQGHDLHLVTPPEPAELVGRARAVGGATFHPLPMAREISPRRDLRALMGMLGILIRVRPQILNFSTPKAGLLGGLAGVLTGVPLRVYFIHGLRSETAATGALARLRPLLRLIERLTCACAHEVLCVSESNRAEAVALGLVPAGKIRVLGAGSPAGLNVDRYAHPDPGAVAAARAQLGLPEGTPVVGFVGRLAPQKGTEELLLAWEDVQRRLPEARLLLVGTPDPANPLSARALEAYRRVPGLVQVDFEADMSRLYPLMTLLTLPSRHEGLGMVVLEAAAAGVPAILTDAPGVRDAGVPGVTCLQVPTGDVPALAGALHRLLTDPTEARRLGEGSRRWVREQFSEERVWELWDSFYAAAWAQRQEAARGRRPLLLAAGAALLLGLARGRRRRPCRDSSGTA</sequence>
<dbReference type="EMBL" id="JASNGB010000139">
    <property type="protein sequence ID" value="MDL2345036.1"/>
    <property type="molecule type" value="Genomic_DNA"/>
</dbReference>
<dbReference type="InterPro" id="IPR028098">
    <property type="entry name" value="Glyco_trans_4-like_N"/>
</dbReference>
<dbReference type="Gene3D" id="3.40.50.2000">
    <property type="entry name" value="Glycogen Phosphorylase B"/>
    <property type="match status" value="2"/>
</dbReference>
<dbReference type="PANTHER" id="PTHR45947:SF3">
    <property type="entry name" value="SULFOQUINOVOSYL TRANSFERASE SQD2"/>
    <property type="match status" value="1"/>
</dbReference>
<accession>A0ABT7JIZ4</accession>
<reference evidence="3 4" key="1">
    <citation type="submission" date="2023-05" db="EMBL/GenBank/DDBJ databases">
        <authorList>
            <person name="Gao F."/>
        </authorList>
    </citation>
    <scope>NUCLEOTIDE SEQUENCE [LARGE SCALE GENOMIC DNA]</scope>
    <source>
        <strain evidence="3 4">MIMF12</strain>
    </source>
</reference>
<dbReference type="Proteomes" id="UP001302059">
    <property type="component" value="Unassembled WGS sequence"/>
</dbReference>
<dbReference type="SUPFAM" id="SSF53756">
    <property type="entry name" value="UDP-Glycosyltransferase/glycogen phosphorylase"/>
    <property type="match status" value="1"/>
</dbReference>
<dbReference type="Pfam" id="PF00534">
    <property type="entry name" value="Glycos_transf_1"/>
    <property type="match status" value="1"/>
</dbReference>
<proteinExistence type="predicted"/>
<protein>
    <submittedName>
        <fullName evidence="3">Glycosyltransferase</fullName>
        <ecNumber evidence="3">2.4.-.-</ecNumber>
    </submittedName>
</protein>
<dbReference type="GO" id="GO:0016757">
    <property type="term" value="F:glycosyltransferase activity"/>
    <property type="evidence" value="ECO:0007669"/>
    <property type="project" value="UniProtKB-KW"/>
</dbReference>
<dbReference type="InterPro" id="IPR001296">
    <property type="entry name" value="Glyco_trans_1"/>
</dbReference>